<evidence type="ECO:0000256" key="3">
    <source>
        <dbReference type="ARBA" id="ARBA00023163"/>
    </source>
</evidence>
<comment type="caution">
    <text evidence="5">The sequence shown here is derived from an EMBL/GenBank/DDBJ whole genome shotgun (WGS) entry which is preliminary data.</text>
</comment>
<dbReference type="RefSeq" id="WP_082771008.1">
    <property type="nucleotide sequence ID" value="NZ_CABMOF010000014.1"/>
</dbReference>
<dbReference type="Gene3D" id="1.10.10.10">
    <property type="entry name" value="Winged helix-like DNA-binding domain superfamily/Winged helix DNA-binding domain"/>
    <property type="match status" value="1"/>
</dbReference>
<dbReference type="EMBL" id="LSZW01000030">
    <property type="protein sequence ID" value="KXK66793.1"/>
    <property type="molecule type" value="Genomic_DNA"/>
</dbReference>
<evidence type="ECO:0000256" key="2">
    <source>
        <dbReference type="ARBA" id="ARBA00023125"/>
    </source>
</evidence>
<dbReference type="InterPro" id="IPR036390">
    <property type="entry name" value="WH_DNA-bd_sf"/>
</dbReference>
<dbReference type="PANTHER" id="PTHR38445">
    <property type="entry name" value="HTH-TYPE TRANSCRIPTIONAL REPRESSOR YTRA"/>
    <property type="match status" value="1"/>
</dbReference>
<dbReference type="AlphaFoldDB" id="A0A136Q7Y8"/>
<dbReference type="PANTHER" id="PTHR38445:SF9">
    <property type="entry name" value="HTH-TYPE TRANSCRIPTIONAL REPRESSOR YTRA"/>
    <property type="match status" value="1"/>
</dbReference>
<dbReference type="InterPro" id="IPR036388">
    <property type="entry name" value="WH-like_DNA-bd_sf"/>
</dbReference>
<keyword evidence="2" id="KW-0238">DNA-binding</keyword>
<reference evidence="5 6" key="1">
    <citation type="submission" date="2016-02" db="EMBL/GenBank/DDBJ databases">
        <authorList>
            <person name="Wen L."/>
            <person name="He K."/>
            <person name="Yang H."/>
        </authorList>
    </citation>
    <scope>NUCLEOTIDE SEQUENCE [LARGE SCALE GENOMIC DNA]</scope>
    <source>
        <strain evidence="5 6">DSM 22607</strain>
    </source>
</reference>
<dbReference type="Pfam" id="PF00392">
    <property type="entry name" value="GntR"/>
    <property type="match status" value="1"/>
</dbReference>
<keyword evidence="3" id="KW-0804">Transcription</keyword>
<organism evidence="5 6">
    <name type="scientific">Christensenella minuta</name>
    <dbReference type="NCBI Taxonomy" id="626937"/>
    <lineage>
        <taxon>Bacteria</taxon>
        <taxon>Bacillati</taxon>
        <taxon>Bacillota</taxon>
        <taxon>Clostridia</taxon>
        <taxon>Christensenellales</taxon>
        <taxon>Christensenellaceae</taxon>
        <taxon>Christensenella</taxon>
    </lineage>
</organism>
<dbReference type="GO" id="GO:0003677">
    <property type="term" value="F:DNA binding"/>
    <property type="evidence" value="ECO:0007669"/>
    <property type="project" value="UniProtKB-KW"/>
</dbReference>
<gene>
    <name evidence="5" type="ORF">HMPREF3293_00339</name>
</gene>
<keyword evidence="6" id="KW-1185">Reference proteome</keyword>
<evidence type="ECO:0000313" key="5">
    <source>
        <dbReference type="EMBL" id="KXK66793.1"/>
    </source>
</evidence>
<dbReference type="STRING" id="626937.HMPREF3293_00339"/>
<name>A0A136Q7Y8_9FIRM</name>
<feature type="domain" description="HTH gntR-type" evidence="4">
    <location>
        <begin position="11"/>
        <end position="79"/>
    </location>
</feature>
<evidence type="ECO:0000259" key="4">
    <source>
        <dbReference type="PROSITE" id="PS50949"/>
    </source>
</evidence>
<dbReference type="InterPro" id="IPR000524">
    <property type="entry name" value="Tscrpt_reg_HTH_GntR"/>
</dbReference>
<keyword evidence="1" id="KW-0805">Transcription regulation</keyword>
<dbReference type="SUPFAM" id="SSF46785">
    <property type="entry name" value="Winged helix' DNA-binding domain"/>
    <property type="match status" value="1"/>
</dbReference>
<evidence type="ECO:0000256" key="1">
    <source>
        <dbReference type="ARBA" id="ARBA00023015"/>
    </source>
</evidence>
<protein>
    <submittedName>
        <fullName evidence="5">Transcriptional regulator, GntR family</fullName>
    </submittedName>
</protein>
<dbReference type="SMART" id="SM00345">
    <property type="entry name" value="HTH_GNTR"/>
    <property type="match status" value="1"/>
</dbReference>
<evidence type="ECO:0000313" key="6">
    <source>
        <dbReference type="Proteomes" id="UP000070366"/>
    </source>
</evidence>
<proteinExistence type="predicted"/>
<dbReference type="Proteomes" id="UP000070366">
    <property type="component" value="Unassembled WGS sequence"/>
</dbReference>
<sequence>MMVKLDPASKKPIYEQIVQEVKSLVMTGKLLPHEQVLSVRKAAKELGVNPNTVQKSYAILEREGILYSVTGKGDFVADNAARIKEMKKQEIRDMFIQVTREARDSGLWIDEIFTIVDEAYSTN</sequence>
<dbReference type="CDD" id="cd07377">
    <property type="entry name" value="WHTH_GntR"/>
    <property type="match status" value="1"/>
</dbReference>
<accession>A0A136Q7Y8</accession>
<dbReference type="GO" id="GO:0003700">
    <property type="term" value="F:DNA-binding transcription factor activity"/>
    <property type="evidence" value="ECO:0007669"/>
    <property type="project" value="InterPro"/>
</dbReference>
<dbReference type="PROSITE" id="PS50949">
    <property type="entry name" value="HTH_GNTR"/>
    <property type="match status" value="1"/>
</dbReference>